<keyword evidence="4" id="KW-0808">Transferase</keyword>
<proteinExistence type="predicted"/>
<evidence type="ECO:0000256" key="5">
    <source>
        <dbReference type="ARBA" id="ARBA00022692"/>
    </source>
</evidence>
<protein>
    <recommendedName>
        <fullName evidence="3">RING-type E3 ubiquitin transferase</fullName>
        <ecNumber evidence="3">2.3.2.27</ecNumber>
    </recommendedName>
</protein>
<evidence type="ECO:0000256" key="2">
    <source>
        <dbReference type="ARBA" id="ARBA00004141"/>
    </source>
</evidence>
<organism evidence="16 17">
    <name type="scientific">Immersiella caudata</name>
    <dbReference type="NCBI Taxonomy" id="314043"/>
    <lineage>
        <taxon>Eukaryota</taxon>
        <taxon>Fungi</taxon>
        <taxon>Dikarya</taxon>
        <taxon>Ascomycota</taxon>
        <taxon>Pezizomycotina</taxon>
        <taxon>Sordariomycetes</taxon>
        <taxon>Sordariomycetidae</taxon>
        <taxon>Sordariales</taxon>
        <taxon>Lasiosphaeriaceae</taxon>
        <taxon>Immersiella</taxon>
    </lineage>
</organism>
<evidence type="ECO:0000256" key="14">
    <source>
        <dbReference type="SAM" id="Phobius"/>
    </source>
</evidence>
<evidence type="ECO:0000256" key="13">
    <source>
        <dbReference type="SAM" id="MobiDB-lite"/>
    </source>
</evidence>
<comment type="catalytic activity">
    <reaction evidence="1">
        <text>S-ubiquitinyl-[E2 ubiquitin-conjugating enzyme]-L-cysteine + [acceptor protein]-L-lysine = [E2 ubiquitin-conjugating enzyme]-L-cysteine + N(6)-ubiquitinyl-[acceptor protein]-L-lysine.</text>
        <dbReference type="EC" id="2.3.2.27"/>
    </reaction>
</comment>
<evidence type="ECO:0000256" key="1">
    <source>
        <dbReference type="ARBA" id="ARBA00000900"/>
    </source>
</evidence>
<comment type="subcellular location">
    <subcellularLocation>
        <location evidence="2">Membrane</location>
        <topology evidence="2">Multi-pass membrane protein</topology>
    </subcellularLocation>
</comment>
<keyword evidence="11 14" id="KW-0472">Membrane</keyword>
<feature type="transmembrane region" description="Helical" evidence="14">
    <location>
        <begin position="20"/>
        <end position="38"/>
    </location>
</feature>
<evidence type="ECO:0000256" key="9">
    <source>
        <dbReference type="ARBA" id="ARBA00022833"/>
    </source>
</evidence>
<feature type="domain" description="RING-type" evidence="15">
    <location>
        <begin position="152"/>
        <end position="194"/>
    </location>
</feature>
<accession>A0AA39XFA4</accession>
<dbReference type="EC" id="2.3.2.27" evidence="3"/>
<dbReference type="InterPro" id="IPR013083">
    <property type="entry name" value="Znf_RING/FYVE/PHD"/>
</dbReference>
<evidence type="ECO:0000256" key="11">
    <source>
        <dbReference type="ARBA" id="ARBA00023136"/>
    </source>
</evidence>
<dbReference type="GO" id="GO:0016567">
    <property type="term" value="P:protein ubiquitination"/>
    <property type="evidence" value="ECO:0007669"/>
    <property type="project" value="TreeGrafter"/>
</dbReference>
<evidence type="ECO:0000256" key="10">
    <source>
        <dbReference type="ARBA" id="ARBA00022989"/>
    </source>
</evidence>
<dbReference type="PANTHER" id="PTHR45977:SF4">
    <property type="entry name" value="RING-TYPE DOMAIN-CONTAINING PROTEIN"/>
    <property type="match status" value="1"/>
</dbReference>
<evidence type="ECO:0000256" key="3">
    <source>
        <dbReference type="ARBA" id="ARBA00012483"/>
    </source>
</evidence>
<keyword evidence="5 14" id="KW-0812">Transmembrane</keyword>
<dbReference type="AlphaFoldDB" id="A0AA39XFA4"/>
<evidence type="ECO:0000256" key="6">
    <source>
        <dbReference type="ARBA" id="ARBA00022723"/>
    </source>
</evidence>
<evidence type="ECO:0000313" key="16">
    <source>
        <dbReference type="EMBL" id="KAK0632635.1"/>
    </source>
</evidence>
<comment type="caution">
    <text evidence="16">The sequence shown here is derived from an EMBL/GenBank/DDBJ whole genome shotgun (WGS) entry which is preliminary data.</text>
</comment>
<keyword evidence="9" id="KW-0862">Zinc</keyword>
<evidence type="ECO:0000259" key="15">
    <source>
        <dbReference type="PROSITE" id="PS50089"/>
    </source>
</evidence>
<dbReference type="SMART" id="SM00184">
    <property type="entry name" value="RING"/>
    <property type="match status" value="1"/>
</dbReference>
<dbReference type="GO" id="GO:0008270">
    <property type="term" value="F:zinc ion binding"/>
    <property type="evidence" value="ECO:0007669"/>
    <property type="project" value="UniProtKB-KW"/>
</dbReference>
<feature type="compositionally biased region" description="Polar residues" evidence="13">
    <location>
        <begin position="245"/>
        <end position="257"/>
    </location>
</feature>
<dbReference type="EMBL" id="JAULSU010000001">
    <property type="protein sequence ID" value="KAK0632635.1"/>
    <property type="molecule type" value="Genomic_DNA"/>
</dbReference>
<dbReference type="Gene3D" id="3.30.40.10">
    <property type="entry name" value="Zinc/RING finger domain, C3HC4 (zinc finger)"/>
    <property type="match status" value="1"/>
</dbReference>
<sequence>MPPSSQARPSGLPGGSTTIAIVLVLIIPSVFLVGICVARRMPWFQPIRQRLRAVTPRFTRQAGAAGPESLRKLPVVKYDEKIFNADPESGKSDVEEGTVDFHGKQRLRNLTVSFSRLGWFMPSTNQQRKDSGETNAMPCSETSATRLAMQSCAICTEDFHQGTKVRKLPCGHFFHLRCIDPWLVNFAATCPLCRIDLSVKEATGRVSKPRPAAATAPSITALTPSALSPPTLSPTVLPPLVPPTHETSIPSTSSPSALHNDEPHATSEAAVPATAPPAA</sequence>
<evidence type="ECO:0000256" key="4">
    <source>
        <dbReference type="ARBA" id="ARBA00022679"/>
    </source>
</evidence>
<dbReference type="InterPro" id="IPR001841">
    <property type="entry name" value="Znf_RING"/>
</dbReference>
<dbReference type="PANTHER" id="PTHR45977">
    <property type="entry name" value="TARGET OF ERK KINASE MPK-1"/>
    <property type="match status" value="1"/>
</dbReference>
<reference evidence="16" key="1">
    <citation type="submission" date="2023-06" db="EMBL/GenBank/DDBJ databases">
        <title>Genome-scale phylogeny and comparative genomics of the fungal order Sordariales.</title>
        <authorList>
            <consortium name="Lawrence Berkeley National Laboratory"/>
            <person name="Hensen N."/>
            <person name="Bonometti L."/>
            <person name="Westerberg I."/>
            <person name="Brannstrom I.O."/>
            <person name="Guillou S."/>
            <person name="Cros-Aarteil S."/>
            <person name="Calhoun S."/>
            <person name="Haridas S."/>
            <person name="Kuo A."/>
            <person name="Mondo S."/>
            <person name="Pangilinan J."/>
            <person name="Riley R."/>
            <person name="Labutti K."/>
            <person name="Andreopoulos B."/>
            <person name="Lipzen A."/>
            <person name="Chen C."/>
            <person name="Yanf M."/>
            <person name="Daum C."/>
            <person name="Ng V."/>
            <person name="Clum A."/>
            <person name="Steindorff A."/>
            <person name="Ohm R."/>
            <person name="Martin F."/>
            <person name="Silar P."/>
            <person name="Natvig D."/>
            <person name="Lalanne C."/>
            <person name="Gautier V."/>
            <person name="Ament-Velasquez S.L."/>
            <person name="Kruys A."/>
            <person name="Hutchinson M.I."/>
            <person name="Powell A.J."/>
            <person name="Barry K."/>
            <person name="Miller A.N."/>
            <person name="Grigoriev I.V."/>
            <person name="Debuchy R."/>
            <person name="Gladieux P."/>
            <person name="Thoren M.H."/>
            <person name="Johannesson H."/>
        </authorList>
    </citation>
    <scope>NUCLEOTIDE SEQUENCE</scope>
    <source>
        <strain evidence="16">CBS 606.72</strain>
    </source>
</reference>
<feature type="compositionally biased region" description="Low complexity" evidence="13">
    <location>
        <begin position="220"/>
        <end position="235"/>
    </location>
</feature>
<dbReference type="Proteomes" id="UP001175000">
    <property type="component" value="Unassembled WGS sequence"/>
</dbReference>
<dbReference type="GO" id="GO:0016020">
    <property type="term" value="C:membrane"/>
    <property type="evidence" value="ECO:0007669"/>
    <property type="project" value="UniProtKB-SubCell"/>
</dbReference>
<feature type="region of interest" description="Disordered" evidence="13">
    <location>
        <begin position="204"/>
        <end position="279"/>
    </location>
</feature>
<dbReference type="Pfam" id="PF13639">
    <property type="entry name" value="zf-RING_2"/>
    <property type="match status" value="1"/>
</dbReference>
<keyword evidence="10 14" id="KW-1133">Transmembrane helix</keyword>
<evidence type="ECO:0000256" key="8">
    <source>
        <dbReference type="ARBA" id="ARBA00022786"/>
    </source>
</evidence>
<gene>
    <name evidence="16" type="ORF">B0T14DRAFT_39564</name>
</gene>
<dbReference type="SUPFAM" id="SSF57850">
    <property type="entry name" value="RING/U-box"/>
    <property type="match status" value="1"/>
</dbReference>
<evidence type="ECO:0000256" key="7">
    <source>
        <dbReference type="ARBA" id="ARBA00022771"/>
    </source>
</evidence>
<dbReference type="GO" id="GO:0006511">
    <property type="term" value="P:ubiquitin-dependent protein catabolic process"/>
    <property type="evidence" value="ECO:0007669"/>
    <property type="project" value="TreeGrafter"/>
</dbReference>
<name>A0AA39XFA4_9PEZI</name>
<keyword evidence="7 12" id="KW-0863">Zinc-finger</keyword>
<dbReference type="PROSITE" id="PS50089">
    <property type="entry name" value="ZF_RING_2"/>
    <property type="match status" value="1"/>
</dbReference>
<dbReference type="CDD" id="cd16454">
    <property type="entry name" value="RING-H2_PA-TM-RING"/>
    <property type="match status" value="1"/>
</dbReference>
<keyword evidence="17" id="KW-1185">Reference proteome</keyword>
<evidence type="ECO:0000313" key="17">
    <source>
        <dbReference type="Proteomes" id="UP001175000"/>
    </source>
</evidence>
<evidence type="ECO:0000256" key="12">
    <source>
        <dbReference type="PROSITE-ProRule" id="PRU00175"/>
    </source>
</evidence>
<dbReference type="GO" id="GO:0061630">
    <property type="term" value="F:ubiquitin protein ligase activity"/>
    <property type="evidence" value="ECO:0007669"/>
    <property type="project" value="UniProtKB-EC"/>
</dbReference>
<keyword evidence="6" id="KW-0479">Metal-binding</keyword>
<keyword evidence="8" id="KW-0833">Ubl conjugation pathway</keyword>